<keyword evidence="5 7" id="KW-0472">Membrane</keyword>
<evidence type="ECO:0000313" key="8">
    <source>
        <dbReference type="EMBL" id="WWC90152.1"/>
    </source>
</evidence>
<dbReference type="GeneID" id="91095755"/>
<dbReference type="GO" id="GO:0000139">
    <property type="term" value="C:Golgi membrane"/>
    <property type="evidence" value="ECO:0007669"/>
    <property type="project" value="TreeGrafter"/>
</dbReference>
<evidence type="ECO:0000256" key="4">
    <source>
        <dbReference type="ARBA" id="ARBA00022989"/>
    </source>
</evidence>
<dbReference type="Proteomes" id="UP001355207">
    <property type="component" value="Chromosome 6"/>
</dbReference>
<dbReference type="InterPro" id="IPR007277">
    <property type="entry name" value="Svp26/Tex261"/>
</dbReference>
<feature type="transmembrane region" description="Helical" evidence="7">
    <location>
        <begin position="154"/>
        <end position="173"/>
    </location>
</feature>
<feature type="transmembrane region" description="Helical" evidence="7">
    <location>
        <begin position="6"/>
        <end position="31"/>
    </location>
</feature>
<organism evidence="8 9">
    <name type="scientific">Kwoniella dendrophila CBS 6074</name>
    <dbReference type="NCBI Taxonomy" id="1295534"/>
    <lineage>
        <taxon>Eukaryota</taxon>
        <taxon>Fungi</taxon>
        <taxon>Dikarya</taxon>
        <taxon>Basidiomycota</taxon>
        <taxon>Agaricomycotina</taxon>
        <taxon>Tremellomycetes</taxon>
        <taxon>Tremellales</taxon>
        <taxon>Cryptococcaceae</taxon>
        <taxon>Kwoniella</taxon>
    </lineage>
</organism>
<dbReference type="PANTHER" id="PTHR13144">
    <property type="entry name" value="TEX261 PROTEIN"/>
    <property type="match status" value="1"/>
</dbReference>
<accession>A0AAX4JXU7</accession>
<dbReference type="GO" id="GO:0006888">
    <property type="term" value="P:endoplasmic reticulum to Golgi vesicle-mediated transport"/>
    <property type="evidence" value="ECO:0007669"/>
    <property type="project" value="InterPro"/>
</dbReference>
<gene>
    <name evidence="8" type="ORF">L201_005085</name>
</gene>
<dbReference type="GO" id="GO:0030134">
    <property type="term" value="C:COPII-coated ER to Golgi transport vesicle"/>
    <property type="evidence" value="ECO:0007669"/>
    <property type="project" value="TreeGrafter"/>
</dbReference>
<feature type="transmembrane region" description="Helical" evidence="7">
    <location>
        <begin position="43"/>
        <end position="61"/>
    </location>
</feature>
<evidence type="ECO:0008006" key="10">
    <source>
        <dbReference type="Google" id="ProtNLM"/>
    </source>
</evidence>
<feature type="compositionally biased region" description="Polar residues" evidence="6">
    <location>
        <begin position="345"/>
        <end position="364"/>
    </location>
</feature>
<protein>
    <recommendedName>
        <fullName evidence="10">Endoplasmic reticulum protein</fullName>
    </recommendedName>
</protein>
<keyword evidence="3 7" id="KW-0812">Transmembrane</keyword>
<comment type="subcellular location">
    <subcellularLocation>
        <location evidence="1">Membrane</location>
        <topology evidence="1">Multi-pass membrane protein</topology>
    </subcellularLocation>
</comment>
<feature type="compositionally biased region" description="Polar residues" evidence="6">
    <location>
        <begin position="306"/>
        <end position="315"/>
    </location>
</feature>
<evidence type="ECO:0000256" key="5">
    <source>
        <dbReference type="ARBA" id="ARBA00023136"/>
    </source>
</evidence>
<evidence type="ECO:0000256" key="2">
    <source>
        <dbReference type="ARBA" id="ARBA00008096"/>
    </source>
</evidence>
<dbReference type="RefSeq" id="XP_066076915.1">
    <property type="nucleotide sequence ID" value="XM_066220818.1"/>
</dbReference>
<dbReference type="GO" id="GO:0097020">
    <property type="term" value="F:COPII receptor activity"/>
    <property type="evidence" value="ECO:0007669"/>
    <property type="project" value="InterPro"/>
</dbReference>
<evidence type="ECO:0000256" key="1">
    <source>
        <dbReference type="ARBA" id="ARBA00004141"/>
    </source>
</evidence>
<feature type="region of interest" description="Disordered" evidence="6">
    <location>
        <begin position="191"/>
        <end position="227"/>
    </location>
</feature>
<feature type="transmembrane region" description="Helical" evidence="7">
    <location>
        <begin position="67"/>
        <end position="86"/>
    </location>
</feature>
<name>A0AAX4JXU7_9TREE</name>
<keyword evidence="9" id="KW-1185">Reference proteome</keyword>
<dbReference type="AlphaFoldDB" id="A0AAX4JXU7"/>
<feature type="region of interest" description="Disordered" evidence="6">
    <location>
        <begin position="295"/>
        <end position="412"/>
    </location>
</feature>
<evidence type="ECO:0000256" key="7">
    <source>
        <dbReference type="SAM" id="Phobius"/>
    </source>
</evidence>
<keyword evidence="4 7" id="KW-1133">Transmembrane helix</keyword>
<dbReference type="EMBL" id="CP144103">
    <property type="protein sequence ID" value="WWC90152.1"/>
    <property type="molecule type" value="Genomic_DNA"/>
</dbReference>
<sequence length="412" mass="44879">MALLHILAYAGGLAAFLFVTLSLASGLLWLAELIEEHSKYAKYIGIRAIYVIITLHVLLFFTDSLPIIPVIFSIFCHLIYLTNFSSSWPYISLTSLKFISSCLLVISDHFIWFFHFAHLAQESKKFKSTPKYKYGYGGQNRLINQNNTPAFGDVAAFFAICVWFVPLFLFLSLSANDNALPSLHTLNSGPASPSPNSIDISSPGINAAGGSSGTSSPTHRQIRNKSSTSLVKSVLSPLLSLLPRIRSSSSGRSKYGRKNDEGIIAPRTPIRGSPLHSPVLMPQQNLQQLTSQSYFPWSSSDEKNGGSPSNVNLIPNYNLGGGGGSSGGSQSSRSNTPPPPKRIQSEIQISKNTGGLTPVQQIQKNPRGIATRNGRPALDNEINNDIIERPRRSSPLGQNQSQTEGLIRRKAD</sequence>
<evidence type="ECO:0000256" key="6">
    <source>
        <dbReference type="SAM" id="MobiDB-lite"/>
    </source>
</evidence>
<feature type="compositionally biased region" description="Polar residues" evidence="6">
    <location>
        <begin position="395"/>
        <end position="404"/>
    </location>
</feature>
<feature type="region of interest" description="Disordered" evidence="6">
    <location>
        <begin position="247"/>
        <end position="278"/>
    </location>
</feature>
<feature type="transmembrane region" description="Helical" evidence="7">
    <location>
        <begin position="98"/>
        <end position="117"/>
    </location>
</feature>
<evidence type="ECO:0000256" key="3">
    <source>
        <dbReference type="ARBA" id="ARBA00022692"/>
    </source>
</evidence>
<dbReference type="PANTHER" id="PTHR13144:SF0">
    <property type="entry name" value="PROTEIN TEX261"/>
    <property type="match status" value="1"/>
</dbReference>
<dbReference type="GO" id="GO:0005789">
    <property type="term" value="C:endoplasmic reticulum membrane"/>
    <property type="evidence" value="ECO:0007669"/>
    <property type="project" value="TreeGrafter"/>
</dbReference>
<feature type="compositionally biased region" description="Low complexity" evidence="6">
    <location>
        <begin position="194"/>
        <end position="205"/>
    </location>
</feature>
<proteinExistence type="inferred from homology"/>
<comment type="similarity">
    <text evidence="2">Belongs to the SVP26 family.</text>
</comment>
<dbReference type="Pfam" id="PF04148">
    <property type="entry name" value="Erv26"/>
    <property type="match status" value="1"/>
</dbReference>
<evidence type="ECO:0000313" key="9">
    <source>
        <dbReference type="Proteomes" id="UP001355207"/>
    </source>
</evidence>
<reference evidence="8 9" key="1">
    <citation type="submission" date="2024-01" db="EMBL/GenBank/DDBJ databases">
        <title>Comparative genomics of Cryptococcus and Kwoniella reveals pathogenesis evolution and contrasting modes of karyotype evolution via chromosome fusion or intercentromeric recombination.</title>
        <authorList>
            <person name="Coelho M.A."/>
            <person name="David-Palma M."/>
            <person name="Shea T."/>
            <person name="Bowers K."/>
            <person name="McGinley-Smith S."/>
            <person name="Mohammad A.W."/>
            <person name="Gnirke A."/>
            <person name="Yurkov A.M."/>
            <person name="Nowrousian M."/>
            <person name="Sun S."/>
            <person name="Cuomo C.A."/>
            <person name="Heitman J."/>
        </authorList>
    </citation>
    <scope>NUCLEOTIDE SEQUENCE [LARGE SCALE GENOMIC DNA]</scope>
    <source>
        <strain evidence="8 9">CBS 6074</strain>
    </source>
</reference>